<reference evidence="1" key="1">
    <citation type="submission" date="2018-01" db="EMBL/GenBank/DDBJ databases">
        <authorList>
            <person name="Clerissi C."/>
        </authorList>
    </citation>
    <scope>NUCLEOTIDE SEQUENCE</scope>
    <source>
        <strain evidence="1">Cupriavidus sp. LMG 19464</strain>
    </source>
</reference>
<sequence length="85" mass="9687">METSNIVFVPHARERMWLRMINDPMVLEALRKGVISREPELDMRAPGLRCVMERYVSGINVGVVVLVDYPASDLTVITVMDVTKR</sequence>
<protein>
    <recommendedName>
        <fullName evidence="2">DUF4258 domain-containing protein</fullName>
    </recommendedName>
</protein>
<dbReference type="EMBL" id="OFSQ01000019">
    <property type="protein sequence ID" value="SOY52198.1"/>
    <property type="molecule type" value="Genomic_DNA"/>
</dbReference>
<gene>
    <name evidence="1" type="ORF">CBM2587_A260011</name>
</gene>
<dbReference type="Proteomes" id="UP000256780">
    <property type="component" value="Chromosome CBM2587_a"/>
</dbReference>
<dbReference type="AlphaFoldDB" id="A0A375BSJ6"/>
<evidence type="ECO:0000313" key="1">
    <source>
        <dbReference type="EMBL" id="SOY52198.1"/>
    </source>
</evidence>
<dbReference type="RefSeq" id="WP_116357561.1">
    <property type="nucleotide sequence ID" value="NZ_LT976853.1"/>
</dbReference>
<dbReference type="InterPro" id="IPR025354">
    <property type="entry name" value="DUF4258"/>
</dbReference>
<dbReference type="OrthoDB" id="8686983at2"/>
<name>A0A375BSJ6_9BURK</name>
<organism evidence="1">
    <name type="scientific">Cupriavidus taiwanensis</name>
    <dbReference type="NCBI Taxonomy" id="164546"/>
    <lineage>
        <taxon>Bacteria</taxon>
        <taxon>Pseudomonadati</taxon>
        <taxon>Pseudomonadota</taxon>
        <taxon>Betaproteobacteria</taxon>
        <taxon>Burkholderiales</taxon>
        <taxon>Burkholderiaceae</taxon>
        <taxon>Cupriavidus</taxon>
    </lineage>
</organism>
<evidence type="ECO:0008006" key="2">
    <source>
        <dbReference type="Google" id="ProtNLM"/>
    </source>
</evidence>
<comment type="caution">
    <text evidence="1">The sequence shown here is derived from an EMBL/GenBank/DDBJ whole genome shotgun (WGS) entry which is preliminary data.</text>
</comment>
<proteinExistence type="predicted"/>
<accession>A0A375BSJ6</accession>
<dbReference type="Pfam" id="PF14076">
    <property type="entry name" value="DUF4258"/>
    <property type="match status" value="1"/>
</dbReference>